<dbReference type="GO" id="GO:0005737">
    <property type="term" value="C:cytoplasm"/>
    <property type="evidence" value="ECO:0007669"/>
    <property type="project" value="UniProtKB-SubCell"/>
</dbReference>
<evidence type="ECO:0000313" key="8">
    <source>
        <dbReference type="Proteomes" id="UP001166674"/>
    </source>
</evidence>
<dbReference type="InterPro" id="IPR027417">
    <property type="entry name" value="P-loop_NTPase"/>
</dbReference>
<evidence type="ECO:0000256" key="1">
    <source>
        <dbReference type="ARBA" id="ARBA00004496"/>
    </source>
</evidence>
<evidence type="ECO:0000313" key="7">
    <source>
        <dbReference type="EMBL" id="MBZ3871461.1"/>
    </source>
</evidence>
<reference evidence="7" key="1">
    <citation type="submission" date="2020-03" db="EMBL/GenBank/DDBJ databases">
        <title>Studies in the Genomics of Life Span.</title>
        <authorList>
            <person name="Glass D."/>
        </authorList>
    </citation>
    <scope>NUCLEOTIDE SEQUENCE</scope>
    <source>
        <strain evidence="7">SUZIE</strain>
        <tissue evidence="7">Muscle</tissue>
    </source>
</reference>
<keyword evidence="3" id="KW-0963">Cytoplasm</keyword>
<keyword evidence="4 5" id="KW-0808">Transferase</keyword>
<keyword evidence="8" id="KW-1185">Reference proteome</keyword>
<comment type="caution">
    <text evidence="7">The sequence shown here is derived from an EMBL/GenBank/DDBJ whole genome shotgun (WGS) entry which is preliminary data.</text>
</comment>
<dbReference type="Proteomes" id="UP001166674">
    <property type="component" value="Unassembled WGS sequence"/>
</dbReference>
<evidence type="ECO:0000256" key="5">
    <source>
        <dbReference type="RuleBase" id="RU361155"/>
    </source>
</evidence>
<name>A0AA41MGJ9_SCICA</name>
<dbReference type="GO" id="GO:0008146">
    <property type="term" value="F:sulfotransferase activity"/>
    <property type="evidence" value="ECO:0007669"/>
    <property type="project" value="InterPro"/>
</dbReference>
<comment type="subcellular location">
    <subcellularLocation>
        <location evidence="1">Cytoplasm</location>
    </subcellularLocation>
</comment>
<dbReference type="PANTHER" id="PTHR11783">
    <property type="entry name" value="SULFOTRANSFERASE SULT"/>
    <property type="match status" value="1"/>
</dbReference>
<accession>A0AA41MGJ9</accession>
<proteinExistence type="inferred from homology"/>
<evidence type="ECO:0000256" key="3">
    <source>
        <dbReference type="ARBA" id="ARBA00022490"/>
    </source>
</evidence>
<sequence length="173" mass="20288">MTYEFLWFEGLPFPSPGYSIEGIKEACTKFVIKDEDTVLVAYPKSVPYGSWFEHIRGWMSMRHRENFLLLSYEELQKDPRSTIEKICQFLGKKLNPEELDSVLKNSSFHVMKQNKMSTLETMPESLTSLHFSMARKGICGDWKNHFTVAQDEAFHKVYQEKMAGFPKDLFPWE</sequence>
<protein>
    <recommendedName>
        <fullName evidence="5">Sulfotransferase</fullName>
        <ecNumber evidence="5">2.8.2.-</ecNumber>
    </recommendedName>
</protein>
<dbReference type="Gene3D" id="3.40.50.300">
    <property type="entry name" value="P-loop containing nucleotide triphosphate hydrolases"/>
    <property type="match status" value="1"/>
</dbReference>
<dbReference type="InterPro" id="IPR000863">
    <property type="entry name" value="Sulfotransferase_dom"/>
</dbReference>
<evidence type="ECO:0000256" key="2">
    <source>
        <dbReference type="ARBA" id="ARBA00005771"/>
    </source>
</evidence>
<feature type="domain" description="Sulfotransferase" evidence="6">
    <location>
        <begin position="44"/>
        <end position="165"/>
    </location>
</feature>
<evidence type="ECO:0000256" key="4">
    <source>
        <dbReference type="ARBA" id="ARBA00022679"/>
    </source>
</evidence>
<evidence type="ECO:0000259" key="6">
    <source>
        <dbReference type="Pfam" id="PF00685"/>
    </source>
</evidence>
<dbReference type="Pfam" id="PF00685">
    <property type="entry name" value="Sulfotransfer_1"/>
    <property type="match status" value="1"/>
</dbReference>
<gene>
    <name evidence="7" type="ORF">SUZIE_113055</name>
</gene>
<organism evidence="7 8">
    <name type="scientific">Sciurus carolinensis</name>
    <name type="common">Eastern gray squirrel</name>
    <dbReference type="NCBI Taxonomy" id="30640"/>
    <lineage>
        <taxon>Eukaryota</taxon>
        <taxon>Metazoa</taxon>
        <taxon>Chordata</taxon>
        <taxon>Craniata</taxon>
        <taxon>Vertebrata</taxon>
        <taxon>Euteleostomi</taxon>
        <taxon>Mammalia</taxon>
        <taxon>Eutheria</taxon>
        <taxon>Euarchontoglires</taxon>
        <taxon>Glires</taxon>
        <taxon>Rodentia</taxon>
        <taxon>Sciuromorpha</taxon>
        <taxon>Sciuridae</taxon>
        <taxon>Sciurinae</taxon>
        <taxon>Sciurini</taxon>
        <taxon>Sciurus</taxon>
    </lineage>
</organism>
<dbReference type="AlphaFoldDB" id="A0AA41MGJ9"/>
<comment type="similarity">
    <text evidence="2 5">Belongs to the sulfotransferase 1 family.</text>
</comment>
<dbReference type="EMBL" id="JAATJV010167680">
    <property type="protein sequence ID" value="MBZ3871461.1"/>
    <property type="molecule type" value="Genomic_DNA"/>
</dbReference>
<dbReference type="SUPFAM" id="SSF52540">
    <property type="entry name" value="P-loop containing nucleoside triphosphate hydrolases"/>
    <property type="match status" value="1"/>
</dbReference>
<dbReference type="EC" id="2.8.2.-" evidence="5"/>